<gene>
    <name evidence="2" type="ORF">BXP70_21440</name>
</gene>
<dbReference type="EMBL" id="MTSE01000015">
    <property type="protein sequence ID" value="OUJ71646.1"/>
    <property type="molecule type" value="Genomic_DNA"/>
</dbReference>
<reference evidence="2 3" key="1">
    <citation type="submission" date="2017-01" db="EMBL/GenBank/DDBJ databases">
        <title>A new Hymenobacter.</title>
        <authorList>
            <person name="Liang Y."/>
            <person name="Feng F."/>
        </authorList>
    </citation>
    <scope>NUCLEOTIDE SEQUENCE [LARGE SCALE GENOMIC DNA]</scope>
    <source>
        <strain evidence="2">MIMBbqt21</strain>
    </source>
</reference>
<evidence type="ECO:0000259" key="1">
    <source>
        <dbReference type="Pfam" id="PF13628"/>
    </source>
</evidence>
<comment type="caution">
    <text evidence="2">The sequence shown here is derived from an EMBL/GenBank/DDBJ whole genome shotgun (WGS) entry which is preliminary data.</text>
</comment>
<dbReference type="Pfam" id="PF13628">
    <property type="entry name" value="DUF4142"/>
    <property type="match status" value="1"/>
</dbReference>
<protein>
    <recommendedName>
        <fullName evidence="1">DUF4142 domain-containing protein</fullName>
    </recommendedName>
</protein>
<accession>A0A243W8V2</accession>
<name>A0A243W8V2_9BACT</name>
<dbReference type="AlphaFoldDB" id="A0A243W8V2"/>
<organism evidence="2 3">
    <name type="scientific">Hymenobacter crusticola</name>
    <dbReference type="NCBI Taxonomy" id="1770526"/>
    <lineage>
        <taxon>Bacteria</taxon>
        <taxon>Pseudomonadati</taxon>
        <taxon>Bacteroidota</taxon>
        <taxon>Cytophagia</taxon>
        <taxon>Cytophagales</taxon>
        <taxon>Hymenobacteraceae</taxon>
        <taxon>Hymenobacter</taxon>
    </lineage>
</organism>
<dbReference type="RefSeq" id="WP_086596167.1">
    <property type="nucleotide sequence ID" value="NZ_MTSE01000015.1"/>
</dbReference>
<dbReference type="Gene3D" id="1.20.1260.10">
    <property type="match status" value="1"/>
</dbReference>
<feature type="domain" description="DUF4142" evidence="1">
    <location>
        <begin position="57"/>
        <end position="161"/>
    </location>
</feature>
<keyword evidence="3" id="KW-1185">Reference proteome</keyword>
<dbReference type="InterPro" id="IPR025419">
    <property type="entry name" value="DUF4142"/>
</dbReference>
<evidence type="ECO:0000313" key="3">
    <source>
        <dbReference type="Proteomes" id="UP000194873"/>
    </source>
</evidence>
<evidence type="ECO:0000313" key="2">
    <source>
        <dbReference type="EMBL" id="OUJ71646.1"/>
    </source>
</evidence>
<dbReference type="Proteomes" id="UP000194873">
    <property type="component" value="Unassembled WGS sequence"/>
</dbReference>
<sequence length="200" mass="21092">MDQLHEATPRRAFLTNSVKGSLALGVGLSTLASLLQSFTFKEDENGLLVQGAASITTEAQFRAAVAPLAQMSLMSSQVATTQATNKYAKQFAGFELAEMTGMMSILKDMGTTPPAMDAKSQAMLDQLKAAKGTAFDKAYIAAQIQTHQQLNTLTSGYLASAAPSASNMMEKHGRHIATLASVAIKEHIAITQQIASVLGA</sequence>
<dbReference type="InterPro" id="IPR012347">
    <property type="entry name" value="Ferritin-like"/>
</dbReference>
<dbReference type="OrthoDB" id="7281440at2"/>
<proteinExistence type="predicted"/>